<dbReference type="STRING" id="106004.A0A1Y2EUY3"/>
<gene>
    <name evidence="1" type="ORF">BCR35DRAFT_256224</name>
</gene>
<name>A0A1Y2EUY3_9BASI</name>
<dbReference type="InterPro" id="IPR011333">
    <property type="entry name" value="SKP1/BTB/POZ_sf"/>
</dbReference>
<comment type="caution">
    <text evidence="1">The sequence shown here is derived from an EMBL/GenBank/DDBJ whole genome shotgun (WGS) entry which is preliminary data.</text>
</comment>
<reference evidence="1 2" key="1">
    <citation type="submission" date="2016-07" db="EMBL/GenBank/DDBJ databases">
        <title>Pervasive Adenine N6-methylation of Active Genes in Fungi.</title>
        <authorList>
            <consortium name="DOE Joint Genome Institute"/>
            <person name="Mondo S.J."/>
            <person name="Dannebaum R.O."/>
            <person name="Kuo R.C."/>
            <person name="Labutti K."/>
            <person name="Haridas S."/>
            <person name="Kuo A."/>
            <person name="Salamov A."/>
            <person name="Ahrendt S.R."/>
            <person name="Lipzen A."/>
            <person name="Sullivan W."/>
            <person name="Andreopoulos W.B."/>
            <person name="Clum A."/>
            <person name="Lindquist E."/>
            <person name="Daum C."/>
            <person name="Ramamoorthy G.K."/>
            <person name="Gryganskyi A."/>
            <person name="Culley D."/>
            <person name="Magnuson J.K."/>
            <person name="James T.Y."/>
            <person name="O'Malley M.A."/>
            <person name="Stajich J.E."/>
            <person name="Spatafora J.W."/>
            <person name="Visel A."/>
            <person name="Grigoriev I.V."/>
        </authorList>
    </citation>
    <scope>NUCLEOTIDE SEQUENCE [LARGE SCALE GENOMIC DNA]</scope>
    <source>
        <strain evidence="1 2">62-1032</strain>
    </source>
</reference>
<dbReference type="Proteomes" id="UP000193467">
    <property type="component" value="Unassembled WGS sequence"/>
</dbReference>
<dbReference type="OrthoDB" id="2370221at2759"/>
<accession>A0A1Y2EUY3</accession>
<evidence type="ECO:0008006" key="3">
    <source>
        <dbReference type="Google" id="ProtNLM"/>
    </source>
</evidence>
<proteinExistence type="predicted"/>
<sequence length="102" mass="11615">ERFTIITRGNSFHLSRAQVEYDSPNYFSAAFLQHDFAEARSKVLYTDRNPQLFALIVEHLSGYKILPLAEKALPQTMNAELAHANLLADAEYFQLDQLGDQV</sequence>
<feature type="non-terminal residue" evidence="1">
    <location>
        <position position="102"/>
    </location>
</feature>
<dbReference type="EMBL" id="MCGR01000038">
    <property type="protein sequence ID" value="ORY75382.1"/>
    <property type="molecule type" value="Genomic_DNA"/>
</dbReference>
<dbReference type="PANTHER" id="PTHR31758">
    <property type="entry name" value="BTB/POZ DOMAIN-CONTAINING PROTEIN YLR108C"/>
    <property type="match status" value="1"/>
</dbReference>
<dbReference type="PANTHER" id="PTHR31758:SF2">
    <property type="entry name" value="BTB_POZ DOMAIN-CONTAINING PROTEIN YLR108C"/>
    <property type="match status" value="1"/>
</dbReference>
<dbReference type="InParanoid" id="A0A1Y2EUY3"/>
<keyword evidence="2" id="KW-1185">Reference proteome</keyword>
<dbReference type="Gene3D" id="3.30.710.10">
    <property type="entry name" value="Potassium Channel Kv1.1, Chain A"/>
    <property type="match status" value="1"/>
</dbReference>
<organism evidence="1 2">
    <name type="scientific">Leucosporidium creatinivorum</name>
    <dbReference type="NCBI Taxonomy" id="106004"/>
    <lineage>
        <taxon>Eukaryota</taxon>
        <taxon>Fungi</taxon>
        <taxon>Dikarya</taxon>
        <taxon>Basidiomycota</taxon>
        <taxon>Pucciniomycotina</taxon>
        <taxon>Microbotryomycetes</taxon>
        <taxon>Leucosporidiales</taxon>
        <taxon>Leucosporidium</taxon>
    </lineage>
</organism>
<feature type="non-terminal residue" evidence="1">
    <location>
        <position position="1"/>
    </location>
</feature>
<dbReference type="SUPFAM" id="SSF54695">
    <property type="entry name" value="POZ domain"/>
    <property type="match status" value="1"/>
</dbReference>
<evidence type="ECO:0000313" key="2">
    <source>
        <dbReference type="Proteomes" id="UP000193467"/>
    </source>
</evidence>
<evidence type="ECO:0000313" key="1">
    <source>
        <dbReference type="EMBL" id="ORY75382.1"/>
    </source>
</evidence>
<dbReference type="AlphaFoldDB" id="A0A1Y2EUY3"/>
<protein>
    <recommendedName>
        <fullName evidence="3">Potassium channel tetramerisation-type BTB domain-containing protein</fullName>
    </recommendedName>
</protein>